<protein>
    <submittedName>
        <fullName evidence="4">Reverse transcriptase domain-containing protein</fullName>
    </submittedName>
</protein>
<sequence>MVNVIPPDHVDNVPVVEPNQHDDVPVVPEPVLVDEDEDPEEEEFKEEEETQEEKDDMEDVTKVENMIEHKDETVPVSVHEVGESSTAPFLQEDSDGLLLGLMRRDINSLFDRMASLSRRLCAHDTTHALVKKKGKVKDEYYGKLILDLGNEVRSSVKQGTTAMKKLVERLGNVEEKSECKKLKKEIEKSRIMRPKFAPLTQAAISQMIKESVDAAIIAERARHANARNDARASGPVRGQDATPAVYECTFAGFMKCNPIAFLGFCPVEEVQRMKHKLWNLKVKEYNIVAYTQRFNELALMCPRMVELERVKVDAYIRGLTNKIKGEVNSSKPANLNEAMRMAHKLMEQKSQARDETILEGKKQKWENYQSGNSSGKRNHRENSSQTLQNNQNPCTIKCHKCGKVGYKARYCKEKNVSTSVNALPILTCYDCGERGHTRNRCLKKFKQEEVEEVRGRAYAIKDAEPQWLLFVKPDAVIVCGEKVVHIPYRNKTLIVESDKGVSRLKVISCITAQKSPDAVTTVLPTEEPEYSLSMGYEHLSTTTETESNKVTESSAKNLLPIPSEYEVTFDVESECDVPVKDESSLVFIKFSNPLFNDNDDFTSSDDESLSSKEEVPIEEFKVYSNPLFDNDEINFDKLDPYCFNSKSEFVKYLSNRDTLIESSPKFVYLEEFSGAFMPTSIADEVRIRREHAEYISLIERLFAINLCPRLLQNFYANTIVETLPSSPIPVQDSDSLREEIDIFTSTDELLPPNIESDDDNSEEDIHFLEELLTDDSIPLPENESSNFDHHDDPLFPRPPPKPPDVEFLFDLEPNSGEVISAVMNNIEELNEDECFDPGGEINVFANVKDDGYFPFIFVIQIFLPYLIYPEVSPLFLSAGSEDTIFDLGQGSPGRNKNPGPWSACIPMWQLFKGLGEDEHLDTISKMESDEVNKSSVEDLNLTPNTLIVSSPKFDSLLEKFSGEHAHIDLISPEIDDADFDLEEEIRIVEKLLYDNSSPRPPKELNSKNYDVVIESFFPSHIPVEGSDSLMEEIDISLALDDSIPPGIENGDYNSEGDILEELLNNDSLSLPENKSFHVDRILTVKVVDDIFERYVLKPIILPTQPTLSLCPVIDTLLSFSSENEDKVFNTGSKKHQVEWKAYIKSLKSLTEHQLKFNSIKDAKQLLKAVENRFGRNAATKKTQRNLLKQQYENFTASSLEMTNQTFDRLQKLMSQNKVNLDTMSMDDLYNNLQVYELEVKGMFGSSSSTQNMAFVSSSNNNSSSTNGTVNTAQAVNTANGVSTLALKLMLLSLQILITWLTVNGNETISFDKSNVECYNYHKRGHFSRECRALRNQDNKNKESLRRNVLVEISNSIALVSCDGLGGYDWSDQAEEGPNYSLMAFSSLISDSKVSNDSTCYKSCLETVKLLKSQNEQLLKDLKKSELMVLGLDKKFNKPVVENSNAKSSEEETKVVRKNDDAPIIKEWVSDNKEDNVVSRKNNMYSVDLKNIVLKGGLSFLFEKAISDESKLWHRRLGHLNFKTMNKLVERTPVKSLPSKLFKMIKLVLLVKKESSIEPLAEAVNTACYVQNRVLVVKPHNKTPYEIFHGRIPTLSFMRPFRCPIPNLNTIDHLGKFNVKADEGFFVRYSLNSKAFRVFNSRTRIVKENLHIRFSEITPNVVGSRPDWLYDIDALTRTMNYKPIVVGTYSSGFVDPKSFHDDGSKPLSNDGKKVDEDPRKQNECNDQEKEDNVNSTNNVNIVSSAVNVAGINKDNELPFDPNMPTLEDVNIFNFSNDDEDDNIVADMNNLESRIQVSHILTTRIHKDHPLDQVIRDLHSATQTIRMSKNLEEHRKNPKRFTKVKTASTPMETQNPLLKDKDGEEVDVHMYRVGKGFFGRVTPLLPTMVVQSELGEGSAMPNDPHHTPTILQPSSSQPQKTHKPRKPKRKNTQVPQLSGFTVNVTDEAVHKELGDSLVRAATTASSLEKEHDNGNINETQSKATPNEPSSQGTDSGGGPRIESSGDEESLGEDASKQGRRIDAIDQDEDITMVNVQDDAEMFDVNDLGVNAAQDSTATTTITTKEITLDQSLEALKTSKPMVKGIVIQEQEEPENKSSSGELDSTRPDVSKSLLFERNTLSGFSKGQYAVLIIQNMPYCLEEHIRCLDYRDQYAVLSGKADTLYPSGGYGVSVDLSEQDT</sequence>
<accession>A0A6L2KMJ1</accession>
<dbReference type="InterPro" id="IPR036875">
    <property type="entry name" value="Znf_CCHC_sf"/>
</dbReference>
<feature type="compositionally biased region" description="Polar residues" evidence="2">
    <location>
        <begin position="1972"/>
        <end position="1991"/>
    </location>
</feature>
<dbReference type="InterPro" id="IPR057670">
    <property type="entry name" value="SH3_retrovirus"/>
</dbReference>
<reference evidence="4" key="1">
    <citation type="journal article" date="2019" name="Sci. Rep.">
        <title>Draft genome of Tanacetum cinerariifolium, the natural source of mosquito coil.</title>
        <authorList>
            <person name="Yamashiro T."/>
            <person name="Shiraishi A."/>
            <person name="Satake H."/>
            <person name="Nakayama K."/>
        </authorList>
    </citation>
    <scope>NUCLEOTIDE SEQUENCE</scope>
</reference>
<proteinExistence type="predicted"/>
<dbReference type="GO" id="GO:0003676">
    <property type="term" value="F:nucleic acid binding"/>
    <property type="evidence" value="ECO:0007669"/>
    <property type="project" value="InterPro"/>
</dbReference>
<dbReference type="SUPFAM" id="SSF57756">
    <property type="entry name" value="Retrovirus zinc finger-like domains"/>
    <property type="match status" value="2"/>
</dbReference>
<dbReference type="GO" id="GO:0003964">
    <property type="term" value="F:RNA-directed DNA polymerase activity"/>
    <property type="evidence" value="ECO:0007669"/>
    <property type="project" value="UniProtKB-KW"/>
</dbReference>
<dbReference type="GO" id="GO:0008270">
    <property type="term" value="F:zinc ion binding"/>
    <property type="evidence" value="ECO:0007669"/>
    <property type="project" value="UniProtKB-KW"/>
</dbReference>
<name>A0A6L2KMJ1_TANCI</name>
<dbReference type="Pfam" id="PF25597">
    <property type="entry name" value="SH3_retrovirus"/>
    <property type="match status" value="1"/>
</dbReference>
<comment type="caution">
    <text evidence="4">The sequence shown here is derived from an EMBL/GenBank/DDBJ whole genome shotgun (WGS) entry which is preliminary data.</text>
</comment>
<feature type="compositionally biased region" description="Polar residues" evidence="2">
    <location>
        <begin position="366"/>
        <end position="375"/>
    </location>
</feature>
<organism evidence="4">
    <name type="scientific">Tanacetum cinerariifolium</name>
    <name type="common">Dalmatian daisy</name>
    <name type="synonym">Chrysanthemum cinerariifolium</name>
    <dbReference type="NCBI Taxonomy" id="118510"/>
    <lineage>
        <taxon>Eukaryota</taxon>
        <taxon>Viridiplantae</taxon>
        <taxon>Streptophyta</taxon>
        <taxon>Embryophyta</taxon>
        <taxon>Tracheophyta</taxon>
        <taxon>Spermatophyta</taxon>
        <taxon>Magnoliopsida</taxon>
        <taxon>eudicotyledons</taxon>
        <taxon>Gunneridae</taxon>
        <taxon>Pentapetalae</taxon>
        <taxon>asterids</taxon>
        <taxon>campanulids</taxon>
        <taxon>Asterales</taxon>
        <taxon>Asteraceae</taxon>
        <taxon>Asteroideae</taxon>
        <taxon>Anthemideae</taxon>
        <taxon>Anthemidinae</taxon>
        <taxon>Tanacetum</taxon>
    </lineage>
</organism>
<keyword evidence="1" id="KW-0863">Zinc-finger</keyword>
<evidence type="ECO:0000256" key="1">
    <source>
        <dbReference type="PROSITE-ProRule" id="PRU00047"/>
    </source>
</evidence>
<feature type="domain" description="CCHC-type" evidence="3">
    <location>
        <begin position="428"/>
        <end position="441"/>
    </location>
</feature>
<feature type="region of interest" description="Disordered" evidence="2">
    <location>
        <begin position="1"/>
        <end position="59"/>
    </location>
</feature>
<feature type="compositionally biased region" description="Polar residues" evidence="2">
    <location>
        <begin position="1907"/>
        <end position="1917"/>
    </location>
</feature>
<keyword evidence="1" id="KW-0862">Zinc</keyword>
<evidence type="ECO:0000259" key="3">
    <source>
        <dbReference type="PROSITE" id="PS50158"/>
    </source>
</evidence>
<dbReference type="EMBL" id="BKCJ010002514">
    <property type="protein sequence ID" value="GEU49074.1"/>
    <property type="molecule type" value="Genomic_DNA"/>
</dbReference>
<feature type="compositionally biased region" description="Acidic residues" evidence="2">
    <location>
        <begin position="32"/>
        <end position="58"/>
    </location>
</feature>
<gene>
    <name evidence="4" type="ORF">Tci_021052</name>
</gene>
<dbReference type="Gene3D" id="4.10.60.10">
    <property type="entry name" value="Zinc finger, CCHC-type"/>
    <property type="match status" value="1"/>
</dbReference>
<evidence type="ECO:0000313" key="4">
    <source>
        <dbReference type="EMBL" id="GEU49074.1"/>
    </source>
</evidence>
<keyword evidence="4" id="KW-0808">Transferase</keyword>
<feature type="region of interest" description="Disordered" evidence="2">
    <location>
        <begin position="361"/>
        <end position="389"/>
    </location>
</feature>
<feature type="compositionally biased region" description="Basic and acidic residues" evidence="2">
    <location>
        <begin position="1699"/>
        <end position="1731"/>
    </location>
</feature>
<feature type="compositionally biased region" description="Basic residues" evidence="2">
    <location>
        <begin position="1918"/>
        <end position="1929"/>
    </location>
</feature>
<dbReference type="PROSITE" id="PS50158">
    <property type="entry name" value="ZF_CCHC"/>
    <property type="match status" value="1"/>
</dbReference>
<keyword evidence="4" id="KW-0695">RNA-directed DNA polymerase</keyword>
<dbReference type="PANTHER" id="PTHR23002">
    <property type="entry name" value="ZINC FINGER CCHC DOMAIN CONTAINING PROTEIN"/>
    <property type="match status" value="1"/>
</dbReference>
<dbReference type="Pfam" id="PF13976">
    <property type="entry name" value="gag_pre-integrs"/>
    <property type="match status" value="1"/>
</dbReference>
<dbReference type="Pfam" id="PF19259">
    <property type="entry name" value="Ty3_capsid"/>
    <property type="match status" value="1"/>
</dbReference>
<dbReference type="InterPro" id="IPR051714">
    <property type="entry name" value="Znf_CCHC_NABP"/>
</dbReference>
<keyword evidence="4" id="KW-0548">Nucleotidyltransferase</keyword>
<dbReference type="InterPro" id="IPR045358">
    <property type="entry name" value="Ty3_capsid"/>
</dbReference>
<feature type="compositionally biased region" description="Polar residues" evidence="2">
    <location>
        <begin position="1930"/>
        <end position="1941"/>
    </location>
</feature>
<feature type="region of interest" description="Disordered" evidence="2">
    <location>
        <begin position="1961"/>
        <end position="2025"/>
    </location>
</feature>
<feature type="region of interest" description="Disordered" evidence="2">
    <location>
        <begin position="1699"/>
        <end position="1736"/>
    </location>
</feature>
<feature type="region of interest" description="Disordered" evidence="2">
    <location>
        <begin position="1893"/>
        <end position="1941"/>
    </location>
</feature>
<keyword evidence="1" id="KW-0479">Metal-binding</keyword>
<feature type="compositionally biased region" description="Basic and acidic residues" evidence="2">
    <location>
        <begin position="2011"/>
        <end position="2021"/>
    </location>
</feature>
<dbReference type="SMART" id="SM00343">
    <property type="entry name" value="ZnF_C2HC"/>
    <property type="match status" value="3"/>
</dbReference>
<feature type="region of interest" description="Disordered" evidence="2">
    <location>
        <begin position="2084"/>
        <end position="2104"/>
    </location>
</feature>
<dbReference type="InterPro" id="IPR001878">
    <property type="entry name" value="Znf_CCHC"/>
</dbReference>
<evidence type="ECO:0000256" key="2">
    <source>
        <dbReference type="SAM" id="MobiDB-lite"/>
    </source>
</evidence>
<dbReference type="InterPro" id="IPR025724">
    <property type="entry name" value="GAG-pre-integrase_dom"/>
</dbReference>